<name>F8FE20_PAEMK</name>
<dbReference type="Proteomes" id="UP000006620">
    <property type="component" value="Chromosome"/>
</dbReference>
<evidence type="ECO:0000313" key="1">
    <source>
        <dbReference type="EMBL" id="AEI43220.1"/>
    </source>
</evidence>
<proteinExistence type="predicted"/>
<reference evidence="2" key="1">
    <citation type="submission" date="2011-06" db="EMBL/GenBank/DDBJ databases">
        <title>Complete genome sequence of Paenibacillus mucilaginosus KNP414.</title>
        <authorList>
            <person name="Wang J."/>
            <person name="Hu S."/>
            <person name="Hu X."/>
            <person name="Zhang B."/>
            <person name="Dong D."/>
            <person name="Zhang S."/>
            <person name="Zhao K."/>
            <person name="Wu D."/>
        </authorList>
    </citation>
    <scope>NUCLEOTIDE SEQUENCE [LARGE SCALE GENOMIC DNA]</scope>
    <source>
        <strain evidence="2">KNP414</strain>
    </source>
</reference>
<dbReference type="EMBL" id="CP002869">
    <property type="protein sequence ID" value="AEI43220.1"/>
    <property type="molecule type" value="Genomic_DNA"/>
</dbReference>
<accession>F8FE20</accession>
<sequence>MKETAGAPSVLAAAEQVYPAQRSAILIEKRQAAKGREENL</sequence>
<dbReference type="HOGENOM" id="CLU_3293489_0_0_9"/>
<protein>
    <submittedName>
        <fullName evidence="1">Uncharacterized protein</fullName>
    </submittedName>
</protein>
<evidence type="ECO:0000313" key="2">
    <source>
        <dbReference type="Proteomes" id="UP000006620"/>
    </source>
</evidence>
<dbReference type="AlphaFoldDB" id="F8FE20"/>
<gene>
    <name evidence="1" type="ordered locus">KNP414_04690</name>
</gene>
<dbReference type="KEGG" id="pms:KNP414_04690"/>
<organism evidence="1 2">
    <name type="scientific">Paenibacillus mucilaginosus (strain KNP414)</name>
    <dbReference type="NCBI Taxonomy" id="1036673"/>
    <lineage>
        <taxon>Bacteria</taxon>
        <taxon>Bacillati</taxon>
        <taxon>Bacillota</taxon>
        <taxon>Bacilli</taxon>
        <taxon>Bacillales</taxon>
        <taxon>Paenibacillaceae</taxon>
        <taxon>Paenibacillus</taxon>
    </lineage>
</organism>
<reference evidence="1 2" key="2">
    <citation type="journal article" date="2013" name="Genome Announc.">
        <title>Genome Sequence of Growth-Improving Paenibacillus mucilaginosus Strain KNP414.</title>
        <authorList>
            <person name="Lu J.J."/>
            <person name="Wang J.F."/>
            <person name="Hu X.F."/>
        </authorList>
    </citation>
    <scope>NUCLEOTIDE SEQUENCE [LARGE SCALE GENOMIC DNA]</scope>
    <source>
        <strain evidence="1 2">KNP414</strain>
    </source>
</reference>